<dbReference type="RefSeq" id="XP_033381811.1">
    <property type="nucleotide sequence ID" value="XM_033528516.1"/>
</dbReference>
<proteinExistence type="predicted"/>
<evidence type="ECO:0000313" key="3">
    <source>
        <dbReference type="Proteomes" id="UP000799778"/>
    </source>
</evidence>
<keyword evidence="1" id="KW-1133">Transmembrane helix</keyword>
<feature type="transmembrane region" description="Helical" evidence="1">
    <location>
        <begin position="106"/>
        <end position="123"/>
    </location>
</feature>
<organism evidence="2 3">
    <name type="scientific">Aaosphaeria arxii CBS 175.79</name>
    <dbReference type="NCBI Taxonomy" id="1450172"/>
    <lineage>
        <taxon>Eukaryota</taxon>
        <taxon>Fungi</taxon>
        <taxon>Dikarya</taxon>
        <taxon>Ascomycota</taxon>
        <taxon>Pezizomycotina</taxon>
        <taxon>Dothideomycetes</taxon>
        <taxon>Pleosporomycetidae</taxon>
        <taxon>Pleosporales</taxon>
        <taxon>Pleosporales incertae sedis</taxon>
        <taxon>Aaosphaeria</taxon>
    </lineage>
</organism>
<dbReference type="EMBL" id="ML978071">
    <property type="protein sequence ID" value="KAF2013472.1"/>
    <property type="molecule type" value="Genomic_DNA"/>
</dbReference>
<gene>
    <name evidence="2" type="ORF">BU24DRAFT_424488</name>
</gene>
<feature type="transmembrane region" description="Helical" evidence="1">
    <location>
        <begin position="43"/>
        <end position="60"/>
    </location>
</feature>
<reference evidence="2" key="1">
    <citation type="journal article" date="2020" name="Stud. Mycol.">
        <title>101 Dothideomycetes genomes: a test case for predicting lifestyles and emergence of pathogens.</title>
        <authorList>
            <person name="Haridas S."/>
            <person name="Albert R."/>
            <person name="Binder M."/>
            <person name="Bloem J."/>
            <person name="Labutti K."/>
            <person name="Salamov A."/>
            <person name="Andreopoulos B."/>
            <person name="Baker S."/>
            <person name="Barry K."/>
            <person name="Bills G."/>
            <person name="Bluhm B."/>
            <person name="Cannon C."/>
            <person name="Castanera R."/>
            <person name="Culley D."/>
            <person name="Daum C."/>
            <person name="Ezra D."/>
            <person name="Gonzalez J."/>
            <person name="Henrissat B."/>
            <person name="Kuo A."/>
            <person name="Liang C."/>
            <person name="Lipzen A."/>
            <person name="Lutzoni F."/>
            <person name="Magnuson J."/>
            <person name="Mondo S."/>
            <person name="Nolan M."/>
            <person name="Ohm R."/>
            <person name="Pangilinan J."/>
            <person name="Park H.-J."/>
            <person name="Ramirez L."/>
            <person name="Alfaro M."/>
            <person name="Sun H."/>
            <person name="Tritt A."/>
            <person name="Yoshinaga Y."/>
            <person name="Zwiers L.-H."/>
            <person name="Turgeon B."/>
            <person name="Goodwin S."/>
            <person name="Spatafora J."/>
            <person name="Crous P."/>
            <person name="Grigoriev I."/>
        </authorList>
    </citation>
    <scope>NUCLEOTIDE SEQUENCE</scope>
    <source>
        <strain evidence="2">CBS 175.79</strain>
    </source>
</reference>
<evidence type="ECO:0000256" key="1">
    <source>
        <dbReference type="SAM" id="Phobius"/>
    </source>
</evidence>
<dbReference type="InterPro" id="IPR010718">
    <property type="entry name" value="DUF1294"/>
</dbReference>
<name>A0A6A5XK15_9PLEO</name>
<dbReference type="AlphaFoldDB" id="A0A6A5XK15"/>
<dbReference type="GeneID" id="54285913"/>
<keyword evidence="3" id="KW-1185">Reference proteome</keyword>
<dbReference type="Proteomes" id="UP000799778">
    <property type="component" value="Unassembled WGS sequence"/>
</dbReference>
<dbReference type="OrthoDB" id="10259680at2759"/>
<dbReference type="Pfam" id="PF06961">
    <property type="entry name" value="DUF1294"/>
    <property type="match status" value="1"/>
</dbReference>
<evidence type="ECO:0000313" key="2">
    <source>
        <dbReference type="EMBL" id="KAF2013472.1"/>
    </source>
</evidence>
<keyword evidence="1" id="KW-0472">Membrane</keyword>
<keyword evidence="1" id="KW-0812">Transmembrane</keyword>
<sequence>MAPQRPKRHRPITFATAAGAFSLKLPTASLIRMYSRTGSMSPLIWTGLMSIITFGFYGYDKIQAKNKQWRVKETTLHTLEMLGGWPGALIGQHYFQHKTSKTSFQVGFWGIIVAWQIACFAIWRSGELPSMAHGSPRYGI</sequence>
<accession>A0A6A5XK15</accession>
<feature type="transmembrane region" description="Helical" evidence="1">
    <location>
        <begin position="12"/>
        <end position="31"/>
    </location>
</feature>
<protein>
    <submittedName>
        <fullName evidence="2">DUF1294-domain-containing protein</fullName>
    </submittedName>
</protein>